<dbReference type="OrthoDB" id="7788186at2"/>
<dbReference type="InterPro" id="IPR008984">
    <property type="entry name" value="SMAD_FHA_dom_sf"/>
</dbReference>
<organism evidence="3">
    <name type="scientific">Desertifilum tharense IPPAS B-1220</name>
    <dbReference type="NCBI Taxonomy" id="1781255"/>
    <lineage>
        <taxon>Bacteria</taxon>
        <taxon>Bacillati</taxon>
        <taxon>Cyanobacteriota</taxon>
        <taxon>Cyanophyceae</taxon>
        <taxon>Desertifilales</taxon>
        <taxon>Desertifilaceae</taxon>
        <taxon>Desertifilum</taxon>
    </lineage>
</organism>
<name>A0A1E5QIH3_9CYAN</name>
<dbReference type="STRING" id="1781255.BH720_14660"/>
<evidence type="ECO:0000259" key="2">
    <source>
        <dbReference type="PROSITE" id="PS50006"/>
    </source>
</evidence>
<feature type="transmembrane region" description="Helical" evidence="1">
    <location>
        <begin position="142"/>
        <end position="163"/>
    </location>
</feature>
<dbReference type="PROSITE" id="PS50006">
    <property type="entry name" value="FHA_DOMAIN"/>
    <property type="match status" value="1"/>
</dbReference>
<dbReference type="SMART" id="SM00240">
    <property type="entry name" value="FHA"/>
    <property type="match status" value="1"/>
</dbReference>
<reference evidence="3" key="1">
    <citation type="submission" date="2016-09" db="EMBL/GenBank/DDBJ databases">
        <title>Draft genome of thermotolerant cyanobacterium Desertifilum sp. strain IPPAS B-1220.</title>
        <authorList>
            <person name="Sinetova M.A."/>
            <person name="Bolakhan K."/>
            <person name="Zayadan B.K."/>
            <person name="Mironov K.S."/>
            <person name="Ustinova V."/>
            <person name="Kupriyanova E.V."/>
            <person name="Sidorov R.A."/>
            <person name="Skrypnik A.N."/>
            <person name="Gogoleva N.E."/>
            <person name="Gogolev Y.V."/>
            <person name="Los D.A."/>
        </authorList>
    </citation>
    <scope>NUCLEOTIDE SEQUENCE [LARGE SCALE GENOMIC DNA]</scope>
    <source>
        <strain evidence="3">IPPAS B-1220</strain>
    </source>
</reference>
<comment type="caution">
    <text evidence="3">The sequence shown here is derived from an EMBL/GenBank/DDBJ whole genome shotgun (WGS) entry which is preliminary data.</text>
</comment>
<dbReference type="Gene3D" id="2.60.200.20">
    <property type="match status" value="1"/>
</dbReference>
<accession>A0A1E5QIH3</accession>
<keyword evidence="1" id="KW-1133">Transmembrane helix</keyword>
<evidence type="ECO:0000256" key="1">
    <source>
        <dbReference type="SAM" id="Phobius"/>
    </source>
</evidence>
<dbReference type="RefSeq" id="WP_069967958.1">
    <property type="nucleotide sequence ID" value="NZ_CM124774.1"/>
</dbReference>
<dbReference type="CDD" id="cd00060">
    <property type="entry name" value="FHA"/>
    <property type="match status" value="1"/>
</dbReference>
<feature type="domain" description="FHA" evidence="2">
    <location>
        <begin position="29"/>
        <end position="88"/>
    </location>
</feature>
<dbReference type="Pfam" id="PF00498">
    <property type="entry name" value="FHA"/>
    <property type="match status" value="1"/>
</dbReference>
<protein>
    <recommendedName>
        <fullName evidence="2">FHA domain-containing protein</fullName>
    </recommendedName>
</protein>
<sequence length="183" mass="20667">MLAEPVCIQLSWQDPETGELQQPTLQLPIALGRELEQLPTTLGDRTVARVVLNNKQVSRFHALIDLSGQQIIFTDRSANGTFIQKQHLHHASLPLAPQDRIEIGPYHISINIKGEYDPHATEAHALSKTQLRVSRNFWTQPWVVILLGTALALLMGFCSWLVVTQLLRLYRPQVPITSPENRN</sequence>
<keyword evidence="1" id="KW-0472">Membrane</keyword>
<dbReference type="SUPFAM" id="SSF49879">
    <property type="entry name" value="SMAD/FHA domain"/>
    <property type="match status" value="1"/>
</dbReference>
<proteinExistence type="predicted"/>
<keyword evidence="1" id="KW-0812">Transmembrane</keyword>
<dbReference type="EMBL" id="MJGC01000066">
    <property type="protein sequence ID" value="OEJ74460.1"/>
    <property type="molecule type" value="Genomic_DNA"/>
</dbReference>
<dbReference type="AlphaFoldDB" id="A0A1E5QIH3"/>
<gene>
    <name evidence="3" type="ORF">BH720_14660</name>
</gene>
<dbReference type="InterPro" id="IPR000253">
    <property type="entry name" value="FHA_dom"/>
</dbReference>
<evidence type="ECO:0000313" key="3">
    <source>
        <dbReference type="EMBL" id="OEJ74460.1"/>
    </source>
</evidence>